<dbReference type="SUPFAM" id="SSF56112">
    <property type="entry name" value="Protein kinase-like (PK-like)"/>
    <property type="match status" value="1"/>
</dbReference>
<protein>
    <recommendedName>
        <fullName evidence="3">Protein kinase domain-containing protein</fullName>
    </recommendedName>
</protein>
<name>A0AAE0J2Z0_9PEZI</name>
<dbReference type="Proteomes" id="UP001286456">
    <property type="component" value="Unassembled WGS sequence"/>
</dbReference>
<accession>A0AAE0J2Z0</accession>
<evidence type="ECO:0000313" key="2">
    <source>
        <dbReference type="Proteomes" id="UP001286456"/>
    </source>
</evidence>
<reference evidence="1" key="1">
    <citation type="journal article" date="2023" name="Mol. Phylogenet. Evol.">
        <title>Genome-scale phylogeny and comparative genomics of the fungal order Sordariales.</title>
        <authorList>
            <person name="Hensen N."/>
            <person name="Bonometti L."/>
            <person name="Westerberg I."/>
            <person name="Brannstrom I.O."/>
            <person name="Guillou S."/>
            <person name="Cros-Aarteil S."/>
            <person name="Calhoun S."/>
            <person name="Haridas S."/>
            <person name="Kuo A."/>
            <person name="Mondo S."/>
            <person name="Pangilinan J."/>
            <person name="Riley R."/>
            <person name="LaButti K."/>
            <person name="Andreopoulos B."/>
            <person name="Lipzen A."/>
            <person name="Chen C."/>
            <person name="Yan M."/>
            <person name="Daum C."/>
            <person name="Ng V."/>
            <person name="Clum A."/>
            <person name="Steindorff A."/>
            <person name="Ohm R.A."/>
            <person name="Martin F."/>
            <person name="Silar P."/>
            <person name="Natvig D.O."/>
            <person name="Lalanne C."/>
            <person name="Gautier V."/>
            <person name="Ament-Velasquez S.L."/>
            <person name="Kruys A."/>
            <person name="Hutchinson M.I."/>
            <person name="Powell A.J."/>
            <person name="Barry K."/>
            <person name="Miller A.N."/>
            <person name="Grigoriev I.V."/>
            <person name="Debuchy R."/>
            <person name="Gladieux P."/>
            <person name="Hiltunen Thoren M."/>
            <person name="Johannesson H."/>
        </authorList>
    </citation>
    <scope>NUCLEOTIDE SEQUENCE</scope>
    <source>
        <strain evidence="1">SMH4131-1</strain>
    </source>
</reference>
<reference evidence="1" key="2">
    <citation type="submission" date="2023-06" db="EMBL/GenBank/DDBJ databases">
        <authorList>
            <consortium name="Lawrence Berkeley National Laboratory"/>
            <person name="Haridas S."/>
            <person name="Hensen N."/>
            <person name="Bonometti L."/>
            <person name="Westerberg I."/>
            <person name="Brannstrom I.O."/>
            <person name="Guillou S."/>
            <person name="Cros-Aarteil S."/>
            <person name="Calhoun S."/>
            <person name="Kuo A."/>
            <person name="Mondo S."/>
            <person name="Pangilinan J."/>
            <person name="Riley R."/>
            <person name="Labutti K."/>
            <person name="Andreopoulos B."/>
            <person name="Lipzen A."/>
            <person name="Chen C."/>
            <person name="Yanf M."/>
            <person name="Daum C."/>
            <person name="Ng V."/>
            <person name="Clum A."/>
            <person name="Steindorff A."/>
            <person name="Ohm R."/>
            <person name="Martin F."/>
            <person name="Silar P."/>
            <person name="Natvig D."/>
            <person name="Lalanne C."/>
            <person name="Gautier V."/>
            <person name="Ament-Velasquez S.L."/>
            <person name="Kruys A."/>
            <person name="Hutchinson M.I."/>
            <person name="Powell A.J."/>
            <person name="Barry K."/>
            <person name="Miller A.N."/>
            <person name="Grigoriev I.V."/>
            <person name="Debuchy R."/>
            <person name="Gladieux P."/>
            <person name="Thoren M.H."/>
            <person name="Johannesson H."/>
        </authorList>
    </citation>
    <scope>NUCLEOTIDE SEQUENCE</scope>
    <source>
        <strain evidence="1">SMH4131-1</strain>
    </source>
</reference>
<evidence type="ECO:0008006" key="3">
    <source>
        <dbReference type="Google" id="ProtNLM"/>
    </source>
</evidence>
<organism evidence="1 2">
    <name type="scientific">Cercophora scortea</name>
    <dbReference type="NCBI Taxonomy" id="314031"/>
    <lineage>
        <taxon>Eukaryota</taxon>
        <taxon>Fungi</taxon>
        <taxon>Dikarya</taxon>
        <taxon>Ascomycota</taxon>
        <taxon>Pezizomycotina</taxon>
        <taxon>Sordariomycetes</taxon>
        <taxon>Sordariomycetidae</taxon>
        <taxon>Sordariales</taxon>
        <taxon>Lasiosphaeriaceae</taxon>
        <taxon>Cercophora</taxon>
    </lineage>
</organism>
<dbReference type="EMBL" id="JAUEPO010000001">
    <property type="protein sequence ID" value="KAK3335919.1"/>
    <property type="molecule type" value="Genomic_DNA"/>
</dbReference>
<gene>
    <name evidence="1" type="ORF">B0T19DRAFT_23112</name>
</gene>
<keyword evidence="2" id="KW-1185">Reference proteome</keyword>
<dbReference type="AlphaFoldDB" id="A0AAE0J2Z0"/>
<sequence length="232" mass="26301">MRYTTTRYQPPEVVSPTLAGQGRSRRYDIWSIGCVVMEPTARLLFGSDELTRFDDRIVGEPMKEHSSWFELSANGHATVHRAVSAAMDALERDQECRAVTALRDLLRLVRERLLVVKLGSPTWLDIEGHGLHPSRPDFPIIRPPEERAGSREFMEALEGIVKRGEADERYWFTGKNRSHIHRLQAADPGSALLSPIVPHGNRPFPVLPRQEEETVLGDINLLNTDGHPRERT</sequence>
<proteinExistence type="predicted"/>
<dbReference type="Gene3D" id="1.10.510.10">
    <property type="entry name" value="Transferase(Phosphotransferase) domain 1"/>
    <property type="match status" value="1"/>
</dbReference>
<comment type="caution">
    <text evidence="1">The sequence shown here is derived from an EMBL/GenBank/DDBJ whole genome shotgun (WGS) entry which is preliminary data.</text>
</comment>
<dbReference type="InterPro" id="IPR011009">
    <property type="entry name" value="Kinase-like_dom_sf"/>
</dbReference>
<evidence type="ECO:0000313" key="1">
    <source>
        <dbReference type="EMBL" id="KAK3335919.1"/>
    </source>
</evidence>